<gene>
    <name evidence="8" type="ORF">V474_09410</name>
</gene>
<dbReference type="InterPro" id="IPR011650">
    <property type="entry name" value="Peptidase_M20_dimer"/>
</dbReference>
<sequence length="466" mass="49678">MRFNLPVLISLGASLLVSTAVQAKGHPEAEKQVLDLSKQTIALRSVRGPGNMTPQVAEVLKAALLKAGWDAKDIEIVPLDDTAYLIATWKGSDPALGPVVLSAHMDVVEAKPADWERDPFTPIVENGYLFGRGSSDTKFEAALALSSVIELRRQGFKPKRSIVIAYSGDEETTMDTSKVIAQRLKNADIVLNVDGSSGTLAETGKPLYWSWQGGEKTYVDYKVDVTNPGGHSSAPRPENAIVQLSEAMAKIGAYQFKPEVNDITREYWTQAARIEPDAKLAAAMKAFVANPQDDAALAVLRANPATVGKVSTTCVPTMIAGGHAQNALPQSATANINCRIFPGHTRAEIMAELEKVAAMPPAKFSDVTGDDSVEAPASPMRADFVAAARKAVTAAWGPVPIIPTQASGASDSMWYRALGVPSYGASASMSKDSDDFSHGLNERIALLNIAPGVTYYLSLLKDLTAK</sequence>
<name>A0A0J7Y658_9SPHN</name>
<evidence type="ECO:0000256" key="6">
    <source>
        <dbReference type="SAM" id="SignalP"/>
    </source>
</evidence>
<evidence type="ECO:0000259" key="7">
    <source>
        <dbReference type="Pfam" id="PF07687"/>
    </source>
</evidence>
<evidence type="ECO:0000313" key="8">
    <source>
        <dbReference type="EMBL" id="KMS59414.1"/>
    </source>
</evidence>
<dbReference type="Pfam" id="PF07687">
    <property type="entry name" value="M20_dimer"/>
    <property type="match status" value="1"/>
</dbReference>
<evidence type="ECO:0000256" key="4">
    <source>
        <dbReference type="ARBA" id="ARBA00022801"/>
    </source>
</evidence>
<accession>A0A0J7Y658</accession>
<dbReference type="InterPro" id="IPR047177">
    <property type="entry name" value="Pept_M20A"/>
</dbReference>
<dbReference type="NCBIfam" id="NF006596">
    <property type="entry name" value="PRK09133.1"/>
    <property type="match status" value="1"/>
</dbReference>
<feature type="domain" description="Peptidase M20 dimerisation" evidence="7">
    <location>
        <begin position="214"/>
        <end position="357"/>
    </location>
</feature>
<evidence type="ECO:0000256" key="1">
    <source>
        <dbReference type="ARBA" id="ARBA00006247"/>
    </source>
</evidence>
<dbReference type="Gene3D" id="1.10.150.900">
    <property type="match status" value="1"/>
</dbReference>
<dbReference type="InterPro" id="IPR002933">
    <property type="entry name" value="Peptidase_M20"/>
</dbReference>
<dbReference type="PATRIC" id="fig|1114963.3.peg.783"/>
<dbReference type="GO" id="GO:0046872">
    <property type="term" value="F:metal ion binding"/>
    <property type="evidence" value="ECO:0007669"/>
    <property type="project" value="UniProtKB-KW"/>
</dbReference>
<dbReference type="SUPFAM" id="SSF55031">
    <property type="entry name" value="Bacterial exopeptidase dimerisation domain"/>
    <property type="match status" value="1"/>
</dbReference>
<dbReference type="Proteomes" id="UP000052268">
    <property type="component" value="Unassembled WGS sequence"/>
</dbReference>
<dbReference type="PANTHER" id="PTHR45962:SF1">
    <property type="entry name" value="N-FATTY-ACYL-AMINO ACID SYNTHASE_HYDROLASE PM20D1"/>
    <property type="match status" value="1"/>
</dbReference>
<proteinExistence type="inferred from homology"/>
<dbReference type="SUPFAM" id="SSF53187">
    <property type="entry name" value="Zn-dependent exopeptidases"/>
    <property type="match status" value="1"/>
</dbReference>
<keyword evidence="6" id="KW-0732">Signal</keyword>
<dbReference type="Gene3D" id="3.30.70.360">
    <property type="match status" value="1"/>
</dbReference>
<organism evidence="8 9">
    <name type="scientific">Novosphingobium barchaimii LL02</name>
    <dbReference type="NCBI Taxonomy" id="1114963"/>
    <lineage>
        <taxon>Bacteria</taxon>
        <taxon>Pseudomonadati</taxon>
        <taxon>Pseudomonadota</taxon>
        <taxon>Alphaproteobacteria</taxon>
        <taxon>Sphingomonadales</taxon>
        <taxon>Sphingomonadaceae</taxon>
        <taxon>Novosphingobium</taxon>
    </lineage>
</organism>
<dbReference type="RefSeq" id="WP_059150181.1">
    <property type="nucleotide sequence ID" value="NZ_KQ130452.1"/>
</dbReference>
<evidence type="ECO:0000256" key="3">
    <source>
        <dbReference type="ARBA" id="ARBA00022723"/>
    </source>
</evidence>
<feature type="signal peptide" evidence="6">
    <location>
        <begin position="1"/>
        <end position="23"/>
    </location>
</feature>
<dbReference type="EMBL" id="JACU01000002">
    <property type="protein sequence ID" value="KMS59414.1"/>
    <property type="molecule type" value="Genomic_DNA"/>
</dbReference>
<evidence type="ECO:0000313" key="9">
    <source>
        <dbReference type="Proteomes" id="UP000052268"/>
    </source>
</evidence>
<dbReference type="OrthoDB" id="9809784at2"/>
<dbReference type="GO" id="GO:0006508">
    <property type="term" value="P:proteolysis"/>
    <property type="evidence" value="ECO:0007669"/>
    <property type="project" value="UniProtKB-KW"/>
</dbReference>
<feature type="chain" id="PRO_5005291891" description="Peptidase M20 dimerisation domain-containing protein" evidence="6">
    <location>
        <begin position="24"/>
        <end position="466"/>
    </location>
</feature>
<keyword evidence="2" id="KW-0645">Protease</keyword>
<evidence type="ECO:0000256" key="2">
    <source>
        <dbReference type="ARBA" id="ARBA00022670"/>
    </source>
</evidence>
<dbReference type="PANTHER" id="PTHR45962">
    <property type="entry name" value="N-FATTY-ACYL-AMINO ACID SYNTHASE/HYDROLASE PM20D1"/>
    <property type="match status" value="1"/>
</dbReference>
<keyword evidence="9" id="KW-1185">Reference proteome</keyword>
<keyword evidence="3" id="KW-0479">Metal-binding</keyword>
<dbReference type="Pfam" id="PF01546">
    <property type="entry name" value="Peptidase_M20"/>
    <property type="match status" value="1"/>
</dbReference>
<dbReference type="Gene3D" id="3.40.630.10">
    <property type="entry name" value="Zn peptidases"/>
    <property type="match status" value="1"/>
</dbReference>
<dbReference type="AlphaFoldDB" id="A0A0J7Y658"/>
<reference evidence="8 9" key="1">
    <citation type="journal article" date="2015" name="G3 (Bethesda)">
        <title>Insights into Ongoing Evolution of the Hexachlorocyclohexane Catabolic Pathway from Comparative Genomics of Ten Sphingomonadaceae Strains.</title>
        <authorList>
            <person name="Pearce S.L."/>
            <person name="Oakeshott J.G."/>
            <person name="Pandey G."/>
        </authorList>
    </citation>
    <scope>NUCLEOTIDE SEQUENCE [LARGE SCALE GENOMIC DNA]</scope>
    <source>
        <strain evidence="8 9">LL02</strain>
    </source>
</reference>
<dbReference type="GO" id="GO:0008233">
    <property type="term" value="F:peptidase activity"/>
    <property type="evidence" value="ECO:0007669"/>
    <property type="project" value="UniProtKB-KW"/>
</dbReference>
<comment type="caution">
    <text evidence="8">The sequence shown here is derived from an EMBL/GenBank/DDBJ whole genome shotgun (WGS) entry which is preliminary data.</text>
</comment>
<evidence type="ECO:0000256" key="5">
    <source>
        <dbReference type="ARBA" id="ARBA00022833"/>
    </source>
</evidence>
<protein>
    <recommendedName>
        <fullName evidence="7">Peptidase M20 dimerisation domain-containing protein</fullName>
    </recommendedName>
</protein>
<keyword evidence="4" id="KW-0378">Hydrolase</keyword>
<comment type="similarity">
    <text evidence="1">Belongs to the peptidase M20A family.</text>
</comment>
<dbReference type="InterPro" id="IPR036264">
    <property type="entry name" value="Bact_exopeptidase_dim_dom"/>
</dbReference>
<keyword evidence="5" id="KW-0862">Zinc</keyword>